<keyword evidence="2" id="KW-1133">Transmembrane helix</keyword>
<sequence>MSKFNEPPNSFEESSTKRKSSQCYAKKVAPDGGWGWMIVLGSFIGMILGTFPVFSFSILFSPILMSHSVSSTKTAWIYNVHSLVWSLITLFIGPLCDEFGWRKVAMFGGITNSISVILSAFAPNPEYLFFSFSLLGGVGGSTALSLSFFVVSRYFDKHRGFALGITTLGGCTSSFLAPIVANYLLEHFGYTGASLIFGAIVLNQCVGGSLYQPVEWHLKSEEAKTITEEDVNEELLRSSKITSNSNDIQKKTIQGARRISAISELSTDSLCHSLINITNMPTLLEAENNNNEEDIPKNVNSVDKFLNVLKSTYNNLKSLKYMRVNLIAWGYCGLVLGYINFQMWIPFVITNAGHSLEMAAWCSSFASIGNVIGRLVMSLLSDRKFFNVRYGYMFGLFLIGSSIIERTERKEG</sequence>
<evidence type="ECO:0000256" key="2">
    <source>
        <dbReference type="SAM" id="Phobius"/>
    </source>
</evidence>
<dbReference type="Pfam" id="PF07690">
    <property type="entry name" value="MFS_1"/>
    <property type="match status" value="1"/>
</dbReference>
<dbReference type="OrthoDB" id="6499973at2759"/>
<organism evidence="4 5">
    <name type="scientific">Armadillidium nasatum</name>
    <dbReference type="NCBI Taxonomy" id="96803"/>
    <lineage>
        <taxon>Eukaryota</taxon>
        <taxon>Metazoa</taxon>
        <taxon>Ecdysozoa</taxon>
        <taxon>Arthropoda</taxon>
        <taxon>Crustacea</taxon>
        <taxon>Multicrustacea</taxon>
        <taxon>Malacostraca</taxon>
        <taxon>Eumalacostraca</taxon>
        <taxon>Peracarida</taxon>
        <taxon>Isopoda</taxon>
        <taxon>Oniscidea</taxon>
        <taxon>Crinocheta</taxon>
        <taxon>Armadillidiidae</taxon>
        <taxon>Armadillidium</taxon>
    </lineage>
</organism>
<feature type="transmembrane region" description="Helical" evidence="2">
    <location>
        <begin position="388"/>
        <end position="404"/>
    </location>
</feature>
<keyword evidence="5" id="KW-1185">Reference proteome</keyword>
<dbReference type="EMBL" id="SEYY01003086">
    <property type="protein sequence ID" value="KAB7504479.1"/>
    <property type="molecule type" value="Genomic_DNA"/>
</dbReference>
<dbReference type="Gene3D" id="1.20.1250.20">
    <property type="entry name" value="MFS general substrate transporter like domains"/>
    <property type="match status" value="1"/>
</dbReference>
<keyword evidence="2" id="KW-0812">Transmembrane</keyword>
<dbReference type="PANTHER" id="PTHR11360:SF306">
    <property type="entry name" value="RE01051P"/>
    <property type="match status" value="1"/>
</dbReference>
<dbReference type="PROSITE" id="PS50850">
    <property type="entry name" value="MFS"/>
    <property type="match status" value="1"/>
</dbReference>
<feature type="transmembrane region" description="Helical" evidence="2">
    <location>
        <begin position="190"/>
        <end position="211"/>
    </location>
</feature>
<gene>
    <name evidence="4" type="ORF">Anas_08520</name>
</gene>
<evidence type="ECO:0000313" key="4">
    <source>
        <dbReference type="EMBL" id="KAB7504479.1"/>
    </source>
</evidence>
<proteinExistence type="predicted"/>
<dbReference type="InterPro" id="IPR050327">
    <property type="entry name" value="Proton-linked_MCT"/>
</dbReference>
<feature type="transmembrane region" description="Helical" evidence="2">
    <location>
        <begin position="104"/>
        <end position="122"/>
    </location>
</feature>
<feature type="domain" description="Major facilitator superfamily (MFS) profile" evidence="3">
    <location>
        <begin position="38"/>
        <end position="412"/>
    </location>
</feature>
<feature type="transmembrane region" description="Helical" evidence="2">
    <location>
        <begin position="161"/>
        <end position="184"/>
    </location>
</feature>
<dbReference type="InterPro" id="IPR011701">
    <property type="entry name" value="MFS"/>
</dbReference>
<dbReference type="GO" id="GO:0008028">
    <property type="term" value="F:monocarboxylic acid transmembrane transporter activity"/>
    <property type="evidence" value="ECO:0007669"/>
    <property type="project" value="TreeGrafter"/>
</dbReference>
<comment type="caution">
    <text evidence="4">The sequence shown here is derived from an EMBL/GenBank/DDBJ whole genome shotgun (WGS) entry which is preliminary data.</text>
</comment>
<dbReference type="PANTHER" id="PTHR11360">
    <property type="entry name" value="MONOCARBOXYLATE TRANSPORTER"/>
    <property type="match status" value="1"/>
</dbReference>
<dbReference type="AlphaFoldDB" id="A0A5N5TE84"/>
<evidence type="ECO:0000313" key="5">
    <source>
        <dbReference type="Proteomes" id="UP000326759"/>
    </source>
</evidence>
<feature type="transmembrane region" description="Helical" evidence="2">
    <location>
        <begin position="75"/>
        <end position="92"/>
    </location>
</feature>
<reference evidence="4 5" key="1">
    <citation type="journal article" date="2019" name="PLoS Biol.">
        <title>Sex chromosomes control vertical transmission of feminizing Wolbachia symbionts in an isopod.</title>
        <authorList>
            <person name="Becking T."/>
            <person name="Chebbi M.A."/>
            <person name="Giraud I."/>
            <person name="Moumen B."/>
            <person name="Laverre T."/>
            <person name="Caubet Y."/>
            <person name="Peccoud J."/>
            <person name="Gilbert C."/>
            <person name="Cordaux R."/>
        </authorList>
    </citation>
    <scope>NUCLEOTIDE SEQUENCE [LARGE SCALE GENOMIC DNA]</scope>
    <source>
        <strain evidence="4">ANa2</strain>
        <tissue evidence="4">Whole body excluding digestive tract and cuticle</tissue>
    </source>
</reference>
<feature type="transmembrane region" description="Helical" evidence="2">
    <location>
        <begin position="326"/>
        <end position="346"/>
    </location>
</feature>
<dbReference type="GO" id="GO:0016020">
    <property type="term" value="C:membrane"/>
    <property type="evidence" value="ECO:0007669"/>
    <property type="project" value="UniProtKB-SubCell"/>
</dbReference>
<evidence type="ECO:0000259" key="3">
    <source>
        <dbReference type="PROSITE" id="PS50850"/>
    </source>
</evidence>
<evidence type="ECO:0000256" key="1">
    <source>
        <dbReference type="ARBA" id="ARBA00004141"/>
    </source>
</evidence>
<dbReference type="InterPro" id="IPR036259">
    <property type="entry name" value="MFS_trans_sf"/>
</dbReference>
<dbReference type="SUPFAM" id="SSF103473">
    <property type="entry name" value="MFS general substrate transporter"/>
    <property type="match status" value="1"/>
</dbReference>
<comment type="subcellular location">
    <subcellularLocation>
        <location evidence="1">Membrane</location>
        <topology evidence="1">Multi-pass membrane protein</topology>
    </subcellularLocation>
</comment>
<protein>
    <submittedName>
        <fullName evidence="4">Monocarboxylate transporter 12-B</fullName>
    </submittedName>
</protein>
<dbReference type="InterPro" id="IPR020846">
    <property type="entry name" value="MFS_dom"/>
</dbReference>
<name>A0A5N5TE84_9CRUS</name>
<keyword evidence="2" id="KW-0472">Membrane</keyword>
<accession>A0A5N5TE84</accession>
<feature type="transmembrane region" description="Helical" evidence="2">
    <location>
        <begin position="128"/>
        <end position="149"/>
    </location>
</feature>
<feature type="transmembrane region" description="Helical" evidence="2">
    <location>
        <begin position="358"/>
        <end position="376"/>
    </location>
</feature>
<dbReference type="Proteomes" id="UP000326759">
    <property type="component" value="Unassembled WGS sequence"/>
</dbReference>
<feature type="transmembrane region" description="Helical" evidence="2">
    <location>
        <begin position="34"/>
        <end position="63"/>
    </location>
</feature>